<evidence type="ECO:0000256" key="2">
    <source>
        <dbReference type="ARBA" id="ARBA00008806"/>
    </source>
</evidence>
<evidence type="ECO:0000256" key="7">
    <source>
        <dbReference type="SAM" id="MobiDB-lite"/>
    </source>
</evidence>
<evidence type="ECO:0000256" key="5">
    <source>
        <dbReference type="ARBA" id="ARBA00022989"/>
    </source>
</evidence>
<keyword evidence="6 8" id="KW-0472">Membrane</keyword>
<keyword evidence="10" id="KW-1185">Reference proteome</keyword>
<evidence type="ECO:0000256" key="4">
    <source>
        <dbReference type="ARBA" id="ARBA00022692"/>
    </source>
</evidence>
<dbReference type="EMBL" id="JBHUFA010000009">
    <property type="protein sequence ID" value="MFD1696790.1"/>
    <property type="molecule type" value="Genomic_DNA"/>
</dbReference>
<comment type="caution">
    <text evidence="9">The sequence shown here is derived from an EMBL/GenBank/DDBJ whole genome shotgun (WGS) entry which is preliminary data.</text>
</comment>
<dbReference type="PANTHER" id="PTHR37937:SF1">
    <property type="entry name" value="CONJUGATIVE TRANSFER: DNA TRANSPORT"/>
    <property type="match status" value="1"/>
</dbReference>
<dbReference type="Proteomes" id="UP001597327">
    <property type="component" value="Unassembled WGS sequence"/>
</dbReference>
<gene>
    <name evidence="9" type="ORF">ACFSC7_14825</name>
</gene>
<dbReference type="SUPFAM" id="SSF52540">
    <property type="entry name" value="P-loop containing nucleoside triphosphate hydrolases"/>
    <property type="match status" value="1"/>
</dbReference>
<dbReference type="Gene3D" id="3.40.50.300">
    <property type="entry name" value="P-loop containing nucleotide triphosphate hydrolases"/>
    <property type="match status" value="1"/>
</dbReference>
<evidence type="ECO:0000256" key="1">
    <source>
        <dbReference type="ARBA" id="ARBA00004651"/>
    </source>
</evidence>
<accession>A0ABW4JXW9</accession>
<evidence type="ECO:0000313" key="10">
    <source>
        <dbReference type="Proteomes" id="UP001597327"/>
    </source>
</evidence>
<comment type="subcellular location">
    <subcellularLocation>
        <location evidence="1">Cell membrane</location>
        <topology evidence="1">Multi-pass membrane protein</topology>
    </subcellularLocation>
</comment>
<dbReference type="InterPro" id="IPR051539">
    <property type="entry name" value="T4SS-coupling_protein"/>
</dbReference>
<comment type="similarity">
    <text evidence="2">Belongs to the VirD4/TraG family.</text>
</comment>
<sequence>MDVLAGLLWLIGTTLHSIWWLIIFILRAPLRLYRKTTHRNRKAQGSARWAHRWEQWWHRAIRGEGVILGRGAFGRLLRFSSDGMVMVFAAMGAGKGLGVVIPTLLTYRGSMVVTDPKGENYAITRRRRAAFGKVWMLNPTDLIHSERLNPLDMIRIGSPQEADDAEAIARLMVVPDARESHWDDKAVSLIKGLILHVMNAEPPASRTLATVRRLSSGQRETFLANLTEMAGHSPSRAAQEIIGAVLTSAVDAGGDFSEEFQSILSNVQKATEPWSATSPAGRLSASSTFRLTDLVEGTGTLYLCVDEDLLKVYSRWLRVMVGCTLKTLTRAKANKPKRKVVLLLDEVAVLGRLDVLEEQSGLLRAYCTPVLIWQNLPQVAKIYGSNAKAFLANASARLFFGVEDNDTAEYVATMLGNTPAESRSSSTSLNGMGGSHSQSRSDGTYWLLDAAEVQRLPLTRVVLKLRNCPYPIFGRRLDYRKAWRWRGLWDAWQATSLGFDNEPQRPDQLDLQPSITPPKPPVPSPDEGVPNGA</sequence>
<evidence type="ECO:0000313" key="9">
    <source>
        <dbReference type="EMBL" id="MFD1696790.1"/>
    </source>
</evidence>
<keyword evidence="4 8" id="KW-0812">Transmembrane</keyword>
<name>A0ABW4JXW9_9HYPH</name>
<organism evidence="9 10">
    <name type="scientific">Roseibium aestuarii</name>
    <dbReference type="NCBI Taxonomy" id="2600299"/>
    <lineage>
        <taxon>Bacteria</taxon>
        <taxon>Pseudomonadati</taxon>
        <taxon>Pseudomonadota</taxon>
        <taxon>Alphaproteobacteria</taxon>
        <taxon>Hyphomicrobiales</taxon>
        <taxon>Stappiaceae</taxon>
        <taxon>Roseibium</taxon>
    </lineage>
</organism>
<dbReference type="PANTHER" id="PTHR37937">
    <property type="entry name" value="CONJUGATIVE TRANSFER: DNA TRANSPORT"/>
    <property type="match status" value="1"/>
</dbReference>
<dbReference type="Pfam" id="PF02534">
    <property type="entry name" value="T4SS-DNA_transf"/>
    <property type="match status" value="1"/>
</dbReference>
<dbReference type="InterPro" id="IPR027417">
    <property type="entry name" value="P-loop_NTPase"/>
</dbReference>
<feature type="compositionally biased region" description="Pro residues" evidence="7">
    <location>
        <begin position="515"/>
        <end position="524"/>
    </location>
</feature>
<keyword evidence="5 8" id="KW-1133">Transmembrane helix</keyword>
<evidence type="ECO:0000256" key="3">
    <source>
        <dbReference type="ARBA" id="ARBA00022475"/>
    </source>
</evidence>
<dbReference type="CDD" id="cd01127">
    <property type="entry name" value="TrwB_TraG_TraD_VirD4"/>
    <property type="match status" value="2"/>
</dbReference>
<feature type="transmembrane region" description="Helical" evidence="8">
    <location>
        <begin position="85"/>
        <end position="107"/>
    </location>
</feature>
<evidence type="ECO:0000256" key="6">
    <source>
        <dbReference type="ARBA" id="ARBA00023136"/>
    </source>
</evidence>
<proteinExistence type="inferred from homology"/>
<reference evidence="10" key="1">
    <citation type="journal article" date="2019" name="Int. J. Syst. Evol. Microbiol.">
        <title>The Global Catalogue of Microorganisms (GCM) 10K type strain sequencing project: providing services to taxonomists for standard genome sequencing and annotation.</title>
        <authorList>
            <consortium name="The Broad Institute Genomics Platform"/>
            <consortium name="The Broad Institute Genome Sequencing Center for Infectious Disease"/>
            <person name="Wu L."/>
            <person name="Ma J."/>
        </authorList>
    </citation>
    <scope>NUCLEOTIDE SEQUENCE [LARGE SCALE GENOMIC DNA]</scope>
    <source>
        <strain evidence="10">JCM 3369</strain>
    </source>
</reference>
<feature type="region of interest" description="Disordered" evidence="7">
    <location>
        <begin position="499"/>
        <end position="533"/>
    </location>
</feature>
<evidence type="ECO:0000256" key="8">
    <source>
        <dbReference type="SAM" id="Phobius"/>
    </source>
</evidence>
<dbReference type="InterPro" id="IPR003688">
    <property type="entry name" value="TraG/VirD4"/>
</dbReference>
<protein>
    <submittedName>
        <fullName evidence="9">Type IV secretory system conjugative DNA transfer family protein</fullName>
    </submittedName>
</protein>
<feature type="transmembrane region" description="Helical" evidence="8">
    <location>
        <begin position="6"/>
        <end position="26"/>
    </location>
</feature>
<dbReference type="RefSeq" id="WP_377176069.1">
    <property type="nucleotide sequence ID" value="NZ_JBHUFA010000009.1"/>
</dbReference>
<keyword evidence="3" id="KW-1003">Cell membrane</keyword>